<reference evidence="3" key="2">
    <citation type="submission" date="2025-09" db="UniProtKB">
        <authorList>
            <consortium name="Ensembl"/>
        </authorList>
    </citation>
    <scope>IDENTIFICATION</scope>
</reference>
<protein>
    <submittedName>
        <fullName evidence="3">Uncharacterized protein</fullName>
    </submittedName>
</protein>
<evidence type="ECO:0000256" key="1">
    <source>
        <dbReference type="ARBA" id="ARBA00022499"/>
    </source>
</evidence>
<dbReference type="Proteomes" id="UP000694415">
    <property type="component" value="Unplaced"/>
</dbReference>
<name>A0A8C6GVB3_MUSSI</name>
<dbReference type="AlphaFoldDB" id="A0A8C6GVB3"/>
<accession>A0A8C6GVB3</accession>
<dbReference type="InterPro" id="IPR005375">
    <property type="entry name" value="UFM1"/>
</dbReference>
<evidence type="ECO:0000313" key="3">
    <source>
        <dbReference type="Ensembl" id="ENSMSIP00000011927.1"/>
    </source>
</evidence>
<dbReference type="Pfam" id="PF03671">
    <property type="entry name" value="Ufm1"/>
    <property type="match status" value="1"/>
</dbReference>
<proteinExistence type="predicted"/>
<organism evidence="3 4">
    <name type="scientific">Mus spicilegus</name>
    <name type="common">Mound-building mouse</name>
    <dbReference type="NCBI Taxonomy" id="10103"/>
    <lineage>
        <taxon>Eukaryota</taxon>
        <taxon>Metazoa</taxon>
        <taxon>Chordata</taxon>
        <taxon>Craniata</taxon>
        <taxon>Vertebrata</taxon>
        <taxon>Euteleostomi</taxon>
        <taxon>Mammalia</taxon>
        <taxon>Eutheria</taxon>
        <taxon>Euarchontoglires</taxon>
        <taxon>Glires</taxon>
        <taxon>Rodentia</taxon>
        <taxon>Myomorpha</taxon>
        <taxon>Muroidea</taxon>
        <taxon>Muridae</taxon>
        <taxon>Murinae</taxon>
        <taxon>Mus</taxon>
        <taxon>Mus</taxon>
    </lineage>
</organism>
<keyword evidence="4" id="KW-1185">Reference proteome</keyword>
<evidence type="ECO:0000256" key="2">
    <source>
        <dbReference type="ARBA" id="ARBA00022786"/>
    </source>
</evidence>
<dbReference type="Ensembl" id="ENSMSIT00000015130.1">
    <property type="protein sequence ID" value="ENSMSIP00000011927.1"/>
    <property type="gene ID" value="ENSMSIG00000010397.1"/>
</dbReference>
<reference evidence="3" key="1">
    <citation type="submission" date="2025-08" db="UniProtKB">
        <authorList>
            <consortium name="Ensembl"/>
        </authorList>
    </citation>
    <scope>IDENTIFICATION</scope>
</reference>
<keyword evidence="1" id="KW-1017">Isopeptide bond</keyword>
<keyword evidence="2" id="KW-0833">Ubl conjugation pathway</keyword>
<dbReference type="Gene3D" id="3.10.20.90">
    <property type="entry name" value="Phosphatidylinositol 3-kinase Catalytic Subunit, Chain A, domain 1"/>
    <property type="match status" value="1"/>
</dbReference>
<evidence type="ECO:0000313" key="4">
    <source>
        <dbReference type="Proteomes" id="UP000694415"/>
    </source>
</evidence>
<sequence>VSKVFFKIKLMKPGEMCQKCIFAAVLKSAAELLTVLRANAVIGINGTGMAPEHAAREVFLKHCSELQNVNGMVDSTPCGGTCW</sequence>
<dbReference type="GO" id="GO:0071569">
    <property type="term" value="P:protein ufmylation"/>
    <property type="evidence" value="ECO:0007669"/>
    <property type="project" value="InterPro"/>
</dbReference>